<evidence type="ECO:0000256" key="1">
    <source>
        <dbReference type="ARBA" id="ARBA00022679"/>
    </source>
</evidence>
<evidence type="ECO:0000256" key="3">
    <source>
        <dbReference type="SAM" id="MobiDB-lite"/>
    </source>
</evidence>
<dbReference type="SUPFAM" id="SSF54495">
    <property type="entry name" value="UBC-like"/>
    <property type="match status" value="1"/>
</dbReference>
<gene>
    <name evidence="5" type="ORF">OLC1_LOCUS15603</name>
</gene>
<dbReference type="PROSITE" id="PS50127">
    <property type="entry name" value="UBC_2"/>
    <property type="match status" value="1"/>
</dbReference>
<feature type="region of interest" description="Disordered" evidence="3">
    <location>
        <begin position="245"/>
        <end position="266"/>
    </location>
</feature>
<feature type="domain" description="UBC core" evidence="4">
    <location>
        <begin position="91"/>
        <end position="266"/>
    </location>
</feature>
<reference evidence="5" key="1">
    <citation type="submission" date="2023-03" db="EMBL/GenBank/DDBJ databases">
        <authorList>
            <person name="Julca I."/>
        </authorList>
    </citation>
    <scope>NUCLEOTIDE SEQUENCE</scope>
</reference>
<organism evidence="5 6">
    <name type="scientific">Oldenlandia corymbosa var. corymbosa</name>
    <dbReference type="NCBI Taxonomy" id="529605"/>
    <lineage>
        <taxon>Eukaryota</taxon>
        <taxon>Viridiplantae</taxon>
        <taxon>Streptophyta</taxon>
        <taxon>Embryophyta</taxon>
        <taxon>Tracheophyta</taxon>
        <taxon>Spermatophyta</taxon>
        <taxon>Magnoliopsida</taxon>
        <taxon>eudicotyledons</taxon>
        <taxon>Gunneridae</taxon>
        <taxon>Pentapetalae</taxon>
        <taxon>asterids</taxon>
        <taxon>lamiids</taxon>
        <taxon>Gentianales</taxon>
        <taxon>Rubiaceae</taxon>
        <taxon>Rubioideae</taxon>
        <taxon>Spermacoceae</taxon>
        <taxon>Hedyotis-Oldenlandia complex</taxon>
        <taxon>Oldenlandia</taxon>
    </lineage>
</organism>
<dbReference type="PANTHER" id="PTHR46116:SF41">
    <property type="entry name" value="UBIQUITIN-CONJUGATING ENZYME E2 25-RELATED"/>
    <property type="match status" value="1"/>
</dbReference>
<feature type="compositionally biased region" description="Basic residues" evidence="3">
    <location>
        <begin position="249"/>
        <end position="266"/>
    </location>
</feature>
<proteinExistence type="predicted"/>
<keyword evidence="2" id="KW-0833">Ubl conjugation pathway</keyword>
<dbReference type="InterPro" id="IPR016135">
    <property type="entry name" value="UBQ-conjugating_enzyme/RWD"/>
</dbReference>
<evidence type="ECO:0000313" key="6">
    <source>
        <dbReference type="Proteomes" id="UP001161247"/>
    </source>
</evidence>
<dbReference type="PANTHER" id="PTHR46116">
    <property type="entry name" value="(E3-INDEPENDENT) E2 UBIQUITIN-CONJUGATING ENZYME"/>
    <property type="match status" value="1"/>
</dbReference>
<dbReference type="EMBL" id="OX459122">
    <property type="protein sequence ID" value="CAI9107247.1"/>
    <property type="molecule type" value="Genomic_DNA"/>
</dbReference>
<evidence type="ECO:0000259" key="4">
    <source>
        <dbReference type="PROSITE" id="PS50127"/>
    </source>
</evidence>
<evidence type="ECO:0000313" key="5">
    <source>
        <dbReference type="EMBL" id="CAI9107247.1"/>
    </source>
</evidence>
<dbReference type="GO" id="GO:0061631">
    <property type="term" value="F:ubiquitin conjugating enzyme activity"/>
    <property type="evidence" value="ECO:0007669"/>
    <property type="project" value="TreeGrafter"/>
</dbReference>
<dbReference type="InterPro" id="IPR000608">
    <property type="entry name" value="UBC"/>
</dbReference>
<protein>
    <submittedName>
        <fullName evidence="5">OLC1v1006564C1</fullName>
    </submittedName>
</protein>
<dbReference type="Proteomes" id="UP001161247">
    <property type="component" value="Chromosome 5"/>
</dbReference>
<accession>A0AAV1DKP3</accession>
<keyword evidence="1" id="KW-0808">Transferase</keyword>
<dbReference type="AlphaFoldDB" id="A0AAV1DKP3"/>
<dbReference type="Gene3D" id="3.10.110.10">
    <property type="entry name" value="Ubiquitin Conjugating Enzyme"/>
    <property type="match status" value="2"/>
</dbReference>
<keyword evidence="6" id="KW-1185">Reference proteome</keyword>
<evidence type="ECO:0000256" key="2">
    <source>
        <dbReference type="ARBA" id="ARBA00022786"/>
    </source>
</evidence>
<name>A0AAV1DKP3_OLDCO</name>
<sequence length="266" mass="29955">MESAPPLFPSVPLTPSKRAFVGGCSSATQKKQEEVVVVSLPEIIDIVDDSDEEDSTSTDKSFFKRFDVVENFPDHHYSKNTSSWTKQPPKQWAKKIHEEWKLLENHLPDTIFVRVCESRMDILRAVIIGAEGTPYHDGLFFFDVFFPNNYPSVPIRNPPKHFEELVAGHFSRRARDILMACKSYVNGTQVGCVVKGVQDLEQGHKICSAGFREQLAQYVPTLVGAFRAVNVNDCDEFLSLTPAKESPGKRKAAVKKEKSARKKNKV</sequence>
<dbReference type="Pfam" id="PF00179">
    <property type="entry name" value="UQ_con"/>
    <property type="match status" value="1"/>
</dbReference>